<feature type="region of interest" description="Disordered" evidence="1">
    <location>
        <begin position="1"/>
        <end position="24"/>
    </location>
</feature>
<feature type="non-terminal residue" evidence="2">
    <location>
        <position position="45"/>
    </location>
</feature>
<gene>
    <name evidence="2" type="ORF">PENNAL_c0849G02564</name>
</gene>
<name>A0A1V6U7G4_PENNA</name>
<sequence length="45" mass="4951">VSARKAQGLKNPQPTIPGAEASPDLVKVSRKWYASRIAQYEPEDP</sequence>
<protein>
    <submittedName>
        <fullName evidence="2">Uncharacterized protein</fullName>
    </submittedName>
</protein>
<evidence type="ECO:0000313" key="3">
    <source>
        <dbReference type="Proteomes" id="UP000191691"/>
    </source>
</evidence>
<evidence type="ECO:0000313" key="2">
    <source>
        <dbReference type="EMBL" id="OQE34330.1"/>
    </source>
</evidence>
<proteinExistence type="predicted"/>
<reference evidence="3" key="1">
    <citation type="journal article" date="2017" name="Nat. Microbiol.">
        <title>Global analysis of biosynthetic gene clusters reveals vast potential of secondary metabolite production in Penicillium species.</title>
        <authorList>
            <person name="Nielsen J.C."/>
            <person name="Grijseels S."/>
            <person name="Prigent S."/>
            <person name="Ji B."/>
            <person name="Dainat J."/>
            <person name="Nielsen K.F."/>
            <person name="Frisvad J.C."/>
            <person name="Workman M."/>
            <person name="Nielsen J."/>
        </authorList>
    </citation>
    <scope>NUCLEOTIDE SEQUENCE [LARGE SCALE GENOMIC DNA]</scope>
    <source>
        <strain evidence="3">IBT 13039</strain>
    </source>
</reference>
<keyword evidence="3" id="KW-1185">Reference proteome</keyword>
<accession>A0A1V6U7G4</accession>
<dbReference type="EMBL" id="MOOB01000849">
    <property type="protein sequence ID" value="OQE34330.1"/>
    <property type="molecule type" value="Genomic_DNA"/>
</dbReference>
<dbReference type="AlphaFoldDB" id="A0A1V6U7G4"/>
<evidence type="ECO:0000256" key="1">
    <source>
        <dbReference type="SAM" id="MobiDB-lite"/>
    </source>
</evidence>
<dbReference type="Proteomes" id="UP000191691">
    <property type="component" value="Unassembled WGS sequence"/>
</dbReference>
<feature type="non-terminal residue" evidence="2">
    <location>
        <position position="1"/>
    </location>
</feature>
<organism evidence="2 3">
    <name type="scientific">Penicillium nalgiovense</name>
    <dbReference type="NCBI Taxonomy" id="60175"/>
    <lineage>
        <taxon>Eukaryota</taxon>
        <taxon>Fungi</taxon>
        <taxon>Dikarya</taxon>
        <taxon>Ascomycota</taxon>
        <taxon>Pezizomycotina</taxon>
        <taxon>Eurotiomycetes</taxon>
        <taxon>Eurotiomycetidae</taxon>
        <taxon>Eurotiales</taxon>
        <taxon>Aspergillaceae</taxon>
        <taxon>Penicillium</taxon>
    </lineage>
</organism>
<comment type="caution">
    <text evidence="2">The sequence shown here is derived from an EMBL/GenBank/DDBJ whole genome shotgun (WGS) entry which is preliminary data.</text>
</comment>